<dbReference type="EMBL" id="JACHBX010000001">
    <property type="protein sequence ID" value="MBB6132469.1"/>
    <property type="molecule type" value="Genomic_DNA"/>
</dbReference>
<dbReference type="GO" id="GO:0005829">
    <property type="term" value="C:cytosol"/>
    <property type="evidence" value="ECO:0007669"/>
    <property type="project" value="TreeGrafter"/>
</dbReference>
<gene>
    <name evidence="1" type="ORF">HD842_000580</name>
</gene>
<dbReference type="Gene3D" id="1.10.472.150">
    <property type="entry name" value="Glucose-regulated metallo-peptidase M90, N-terminal domain"/>
    <property type="match status" value="1"/>
</dbReference>
<evidence type="ECO:0000313" key="1">
    <source>
        <dbReference type="EMBL" id="MBB6132469.1"/>
    </source>
</evidence>
<dbReference type="SUPFAM" id="SSF55486">
    <property type="entry name" value="Metalloproteases ('zincins'), catalytic domain"/>
    <property type="match status" value="1"/>
</dbReference>
<reference evidence="1 2" key="1">
    <citation type="submission" date="2020-08" db="EMBL/GenBank/DDBJ databases">
        <title>The Agave Microbiome: Exploring the role of microbial communities in plant adaptations to desert environments.</title>
        <authorList>
            <person name="Partida-Martinez L.P."/>
        </authorList>
    </citation>
    <scope>NUCLEOTIDE SEQUENCE [LARGE SCALE GENOMIC DNA]</scope>
    <source>
        <strain evidence="1 2">AT3.2</strain>
    </source>
</reference>
<dbReference type="Gene3D" id="3.40.390.10">
    <property type="entry name" value="Collagenase (Catalytic Domain)"/>
    <property type="match status" value="1"/>
</dbReference>
<organism evidence="1 2">
    <name type="scientific">Massilia aurea</name>
    <dbReference type="NCBI Taxonomy" id="373040"/>
    <lineage>
        <taxon>Bacteria</taxon>
        <taxon>Pseudomonadati</taxon>
        <taxon>Pseudomonadota</taxon>
        <taxon>Betaproteobacteria</taxon>
        <taxon>Burkholderiales</taxon>
        <taxon>Oxalobacteraceae</taxon>
        <taxon>Telluria group</taxon>
        <taxon>Massilia</taxon>
    </lineage>
</organism>
<dbReference type="GO" id="GO:0004177">
    <property type="term" value="F:aminopeptidase activity"/>
    <property type="evidence" value="ECO:0007669"/>
    <property type="project" value="TreeGrafter"/>
</dbReference>
<comment type="caution">
    <text evidence="1">The sequence shown here is derived from an EMBL/GenBank/DDBJ whole genome shotgun (WGS) entry which is preliminary data.</text>
</comment>
<evidence type="ECO:0008006" key="3">
    <source>
        <dbReference type="Google" id="ProtNLM"/>
    </source>
</evidence>
<evidence type="ECO:0000313" key="2">
    <source>
        <dbReference type="Proteomes" id="UP000540787"/>
    </source>
</evidence>
<dbReference type="InterPro" id="IPR042252">
    <property type="entry name" value="MtfA_N"/>
</dbReference>
<dbReference type="InterPro" id="IPR024079">
    <property type="entry name" value="MetalloPept_cat_dom_sf"/>
</dbReference>
<dbReference type="InterPro" id="IPR010384">
    <property type="entry name" value="MtfA_fam"/>
</dbReference>
<dbReference type="Proteomes" id="UP000540787">
    <property type="component" value="Unassembled WGS sequence"/>
</dbReference>
<name>A0A7W9WVT8_9BURK</name>
<dbReference type="GO" id="GO:0008237">
    <property type="term" value="F:metallopeptidase activity"/>
    <property type="evidence" value="ECO:0007669"/>
    <property type="project" value="InterPro"/>
</dbReference>
<dbReference type="AlphaFoldDB" id="A0A7W9WVT8"/>
<keyword evidence="2" id="KW-1185">Reference proteome</keyword>
<dbReference type="PANTHER" id="PTHR30164:SF2">
    <property type="entry name" value="PROTEIN MTFA"/>
    <property type="match status" value="1"/>
</dbReference>
<proteinExistence type="predicted"/>
<accession>A0A7W9WVT8</accession>
<dbReference type="CDD" id="cd20169">
    <property type="entry name" value="Peptidase_M90_mtfA"/>
    <property type="match status" value="1"/>
</dbReference>
<dbReference type="PANTHER" id="PTHR30164">
    <property type="entry name" value="MTFA PEPTIDASE"/>
    <property type="match status" value="1"/>
</dbReference>
<sequence>MMEALAVGLLGVVILAAWLVPKWRLRRAVSRPLPPQHVAILARNVMQYSGMDDVQRQQLGRMVQHFLHQKKFVGCAGLELTDEMRVTIAGQACLLLLGRIGGHEKPVSYPTLEMVLVYPGAFLAPRKQIDVSGVVTEERQDLLGESWGDGRVILSWDHVRRGHTANAPGHNVVLHEFAHQLDSESGNTNGAPYLGSSERYRSWSEVLSRDYANLRHDAMWGRQGVLDHYGATNPAEFFAVATESFFEQPHQLAARHPALYDEFLKYYRIDPRQWQSTPPAPVEEPPQYGVVYGQWR</sequence>
<protein>
    <recommendedName>
        <fullName evidence="3">Zinc-dependent peptidase</fullName>
    </recommendedName>
</protein>
<dbReference type="Pfam" id="PF06167">
    <property type="entry name" value="Peptidase_M90"/>
    <property type="match status" value="1"/>
</dbReference>